<gene>
    <name evidence="12" type="ORF">CMN54_10090</name>
</gene>
<dbReference type="Gene3D" id="1.20.1560.10">
    <property type="entry name" value="ABC transporter type 1, transmembrane domain"/>
    <property type="match status" value="1"/>
</dbReference>
<feature type="region of interest" description="Disordered" evidence="8">
    <location>
        <begin position="595"/>
        <end position="614"/>
    </location>
</feature>
<evidence type="ECO:0000259" key="10">
    <source>
        <dbReference type="PROSITE" id="PS50893"/>
    </source>
</evidence>
<dbReference type="Pfam" id="PF00664">
    <property type="entry name" value="ABC_membrane"/>
    <property type="match status" value="1"/>
</dbReference>
<feature type="domain" description="ABC transporter" evidence="10">
    <location>
        <begin position="362"/>
        <end position="596"/>
    </location>
</feature>
<dbReference type="SUPFAM" id="SSF90123">
    <property type="entry name" value="ABC transporter transmembrane region"/>
    <property type="match status" value="1"/>
</dbReference>
<name>A0A2D6YKP6_9DELT</name>
<dbReference type="EMBL" id="NZEX01000113">
    <property type="protein sequence ID" value="MAH63776.1"/>
    <property type="molecule type" value="Genomic_DNA"/>
</dbReference>
<dbReference type="FunFam" id="3.40.50.300:FF:000186">
    <property type="entry name" value="ATP-binding cassette sub-family B member 7, mitochondrial"/>
    <property type="match status" value="1"/>
</dbReference>
<dbReference type="PROSITE" id="PS50929">
    <property type="entry name" value="ABC_TM1F"/>
    <property type="match status" value="1"/>
</dbReference>
<evidence type="ECO:0000313" key="12">
    <source>
        <dbReference type="EMBL" id="MAH63776.1"/>
    </source>
</evidence>
<dbReference type="InterPro" id="IPR017871">
    <property type="entry name" value="ABC_transporter-like_CS"/>
</dbReference>
<reference evidence="13" key="1">
    <citation type="submission" date="2017-09" db="EMBL/GenBank/DDBJ databases">
        <title>The Reconstruction of 2,631 Draft Metagenome-Assembled Genomes from the Global Oceans.</title>
        <authorList>
            <person name="Tully B.J."/>
            <person name="Graham E.D."/>
            <person name="Heidelberg J.F."/>
        </authorList>
    </citation>
    <scope>NUCLEOTIDE SEQUENCE [LARGE SCALE GENOMIC DNA]</scope>
</reference>
<comment type="subcellular location">
    <subcellularLocation>
        <location evidence="1">Cell membrane</location>
        <topology evidence="1">Multi-pass membrane protein</topology>
    </subcellularLocation>
</comment>
<keyword evidence="2" id="KW-0813">Transport</keyword>
<dbReference type="SUPFAM" id="SSF52540">
    <property type="entry name" value="P-loop containing nucleoside triphosphate hydrolases"/>
    <property type="match status" value="1"/>
</dbReference>
<dbReference type="GO" id="GO:0016887">
    <property type="term" value="F:ATP hydrolysis activity"/>
    <property type="evidence" value="ECO:0007669"/>
    <property type="project" value="InterPro"/>
</dbReference>
<evidence type="ECO:0000256" key="8">
    <source>
        <dbReference type="SAM" id="MobiDB-lite"/>
    </source>
</evidence>
<dbReference type="PANTHER" id="PTHR24221">
    <property type="entry name" value="ATP-BINDING CASSETTE SUB-FAMILY B"/>
    <property type="match status" value="1"/>
</dbReference>
<organism evidence="12 13">
    <name type="scientific">SAR324 cluster bacterium</name>
    <dbReference type="NCBI Taxonomy" id="2024889"/>
    <lineage>
        <taxon>Bacteria</taxon>
        <taxon>Deltaproteobacteria</taxon>
        <taxon>SAR324 cluster</taxon>
    </lineage>
</organism>
<evidence type="ECO:0000256" key="1">
    <source>
        <dbReference type="ARBA" id="ARBA00004651"/>
    </source>
</evidence>
<feature type="transmembrane region" description="Helical" evidence="9">
    <location>
        <begin position="299"/>
        <end position="323"/>
    </location>
</feature>
<keyword evidence="7 9" id="KW-0472">Membrane</keyword>
<accession>A0A2D6YKP6</accession>
<dbReference type="GO" id="GO:0006879">
    <property type="term" value="P:intracellular iron ion homeostasis"/>
    <property type="evidence" value="ECO:0007669"/>
    <property type="project" value="TreeGrafter"/>
</dbReference>
<evidence type="ECO:0000256" key="2">
    <source>
        <dbReference type="ARBA" id="ARBA00022448"/>
    </source>
</evidence>
<dbReference type="InterPro" id="IPR027417">
    <property type="entry name" value="P-loop_NTPase"/>
</dbReference>
<feature type="transmembrane region" description="Helical" evidence="9">
    <location>
        <begin position="154"/>
        <end position="179"/>
    </location>
</feature>
<dbReference type="PANTHER" id="PTHR24221:SF402">
    <property type="entry name" value="IRON-SULFUR CLUSTERS TRANSPORTER ABCB7, MITOCHONDRIAL"/>
    <property type="match status" value="1"/>
</dbReference>
<dbReference type="PROSITE" id="PS50893">
    <property type="entry name" value="ABC_TRANSPORTER_2"/>
    <property type="match status" value="1"/>
</dbReference>
<keyword evidence="4" id="KW-0547">Nucleotide-binding</keyword>
<keyword evidence="5" id="KW-0067">ATP-binding</keyword>
<evidence type="ECO:0000256" key="9">
    <source>
        <dbReference type="SAM" id="Phobius"/>
    </source>
</evidence>
<dbReference type="InterPro" id="IPR039421">
    <property type="entry name" value="Type_1_exporter"/>
</dbReference>
<feature type="transmembrane region" description="Helical" evidence="9">
    <location>
        <begin position="76"/>
        <end position="94"/>
    </location>
</feature>
<evidence type="ECO:0000256" key="5">
    <source>
        <dbReference type="ARBA" id="ARBA00022840"/>
    </source>
</evidence>
<feature type="transmembrane region" description="Helical" evidence="9">
    <location>
        <begin position="275"/>
        <end position="293"/>
    </location>
</feature>
<dbReference type="InterPro" id="IPR011527">
    <property type="entry name" value="ABC1_TM_dom"/>
</dbReference>
<comment type="caution">
    <text evidence="12">The sequence shown here is derived from an EMBL/GenBank/DDBJ whole genome shotgun (WGS) entry which is preliminary data.</text>
</comment>
<proteinExistence type="predicted"/>
<dbReference type="InterPro" id="IPR003593">
    <property type="entry name" value="AAA+_ATPase"/>
</dbReference>
<evidence type="ECO:0000256" key="6">
    <source>
        <dbReference type="ARBA" id="ARBA00022989"/>
    </source>
</evidence>
<evidence type="ECO:0000313" key="13">
    <source>
        <dbReference type="Proteomes" id="UP000226525"/>
    </source>
</evidence>
<evidence type="ECO:0000256" key="3">
    <source>
        <dbReference type="ARBA" id="ARBA00022692"/>
    </source>
</evidence>
<evidence type="ECO:0000256" key="7">
    <source>
        <dbReference type="ARBA" id="ARBA00023136"/>
    </source>
</evidence>
<evidence type="ECO:0000259" key="11">
    <source>
        <dbReference type="PROSITE" id="PS50929"/>
    </source>
</evidence>
<dbReference type="SMART" id="SM00382">
    <property type="entry name" value="AAA"/>
    <property type="match status" value="1"/>
</dbReference>
<dbReference type="CDD" id="cd18582">
    <property type="entry name" value="ABC_6TM_ATM1_ABCB7"/>
    <property type="match status" value="1"/>
</dbReference>
<dbReference type="AlphaFoldDB" id="A0A2D6YKP6"/>
<feature type="compositionally biased region" description="Basic and acidic residues" evidence="8">
    <location>
        <begin position="595"/>
        <end position="604"/>
    </location>
</feature>
<protein>
    <submittedName>
        <fullName evidence="12">Metal ABC transporter permease</fullName>
    </submittedName>
</protein>
<feature type="transmembrane region" description="Helical" evidence="9">
    <location>
        <begin position="185"/>
        <end position="204"/>
    </location>
</feature>
<keyword evidence="3 9" id="KW-0812">Transmembrane</keyword>
<dbReference type="GO" id="GO:0005524">
    <property type="term" value="F:ATP binding"/>
    <property type="evidence" value="ECO:0007669"/>
    <property type="project" value="UniProtKB-KW"/>
</dbReference>
<keyword evidence="6 9" id="KW-1133">Transmembrane helix</keyword>
<feature type="domain" description="ABC transmembrane type-1" evidence="11">
    <location>
        <begin position="44"/>
        <end position="328"/>
    </location>
</feature>
<dbReference type="Pfam" id="PF00005">
    <property type="entry name" value="ABC_tran"/>
    <property type="match status" value="1"/>
</dbReference>
<dbReference type="PROSITE" id="PS00211">
    <property type="entry name" value="ABC_TRANSPORTER_1"/>
    <property type="match status" value="1"/>
</dbReference>
<evidence type="ECO:0000256" key="4">
    <source>
        <dbReference type="ARBA" id="ARBA00022741"/>
    </source>
</evidence>
<dbReference type="GO" id="GO:0140359">
    <property type="term" value="F:ABC-type transporter activity"/>
    <property type="evidence" value="ECO:0007669"/>
    <property type="project" value="InterPro"/>
</dbReference>
<feature type="compositionally biased region" description="Low complexity" evidence="8">
    <location>
        <begin position="605"/>
        <end position="614"/>
    </location>
</feature>
<dbReference type="Proteomes" id="UP000226525">
    <property type="component" value="Unassembled WGS sequence"/>
</dbReference>
<dbReference type="CDD" id="cd03253">
    <property type="entry name" value="ABCC_ATM1_transporter"/>
    <property type="match status" value="1"/>
</dbReference>
<sequence>MRSFSTSSFEPTGSEERKNHLRTLKSLVVYLWPQGRLDLKFRVILALASLALAKVVTVYVPFLYKEAVDQLSFEEALLVLPLGVILAYGGARLLQQAFVEFRDFIFVRVSQHAQREIALSTFRHVHRLSLKFHLERQTGGLSRVIERGVGGIQFLLRFILFNILPTLIEITMVTVILFVQFDWRFSAATAGTIVAYVLFTQIITDWRLQFRRTMNAKDSEANTKAIDSFLNFETVKYFNNEEHEYRRYDEALAGYEKAAVTSQTSLSLLNLGQGAIVAIGLILVMWMAAAGVISGDNTIGDFVMVNTFLIQLYLPLNFLGVVYREIKRSLVDMDKMFELLEHKPDVVDVANAQELKVGPSQIDFENVSFGYSEERGILKNISFQVPPGKTVAIVGPSGSGKSTISRLLFRFYDVDQGRITIDGQDIRDVSQLSLRKAIGVVPQDTVLFNDTIAYNIHYGNPEAPWEQVQEAAQLAQIHGFVESLPKGYETEVGERGLKLSGGEKQRVAIARTILKGPRILIFDEATSALDSHTEKEIQESLREVSKERTTLVVAHRLSTIIDADEILVLRQGEIMERGRHEELLKLGGEYSEMWKKQQKSEAQEQKASSIESQS</sequence>
<dbReference type="Gene3D" id="3.40.50.300">
    <property type="entry name" value="P-loop containing nucleotide triphosphate hydrolases"/>
    <property type="match status" value="1"/>
</dbReference>
<dbReference type="InterPro" id="IPR036640">
    <property type="entry name" value="ABC1_TM_sf"/>
</dbReference>
<dbReference type="GO" id="GO:0005886">
    <property type="term" value="C:plasma membrane"/>
    <property type="evidence" value="ECO:0007669"/>
    <property type="project" value="UniProtKB-SubCell"/>
</dbReference>
<feature type="transmembrane region" description="Helical" evidence="9">
    <location>
        <begin position="43"/>
        <end position="64"/>
    </location>
</feature>
<dbReference type="InterPro" id="IPR003439">
    <property type="entry name" value="ABC_transporter-like_ATP-bd"/>
</dbReference>